<sequence length="327" mass="38462">MEISVIIPTFNRSLFLPKCIQSVLLQNYPVKEIIIIDDFSDDNTTLVVENLIKENQTQTKIIYLKQTKNQGVSSARNLGLNAAQYNIVLFLDSDDYWEQDYTSNVVNIFEKYQDVSIIFTRLNVIDSSNRLSAEQLMVKEKKIRFWRQCCESKDELFFAPTQQVKRHVLMQQLTFFLSALAINKSRMDCPVFFDSNLYFAEDHEYLVRLLDNAKTVAYTDKPLSNYVIHGSNTVLANADYQKHMRNLHGGISSCLKMLACCDNADEYQFLLEYIINKFRLIGWLKQDQNDRHGAYEAFRNSYLFSRKWKDLLRVWKAKLYLVFFHKH</sequence>
<evidence type="ECO:0000259" key="1">
    <source>
        <dbReference type="Pfam" id="PF00535"/>
    </source>
</evidence>
<protein>
    <submittedName>
        <fullName evidence="2">Glycosyl transferase</fullName>
    </submittedName>
</protein>
<dbReference type="OrthoDB" id="396512at2"/>
<keyword evidence="3" id="KW-1185">Reference proteome</keyword>
<dbReference type="EMBL" id="AP019860">
    <property type="protein sequence ID" value="BBM85897.1"/>
    <property type="molecule type" value="Genomic_DNA"/>
</dbReference>
<dbReference type="InterPro" id="IPR001173">
    <property type="entry name" value="Glyco_trans_2-like"/>
</dbReference>
<dbReference type="InterPro" id="IPR029044">
    <property type="entry name" value="Nucleotide-diphossugar_trans"/>
</dbReference>
<evidence type="ECO:0000313" key="2">
    <source>
        <dbReference type="EMBL" id="BBM85897.1"/>
    </source>
</evidence>
<keyword evidence="2" id="KW-0808">Transferase</keyword>
<feature type="domain" description="Glycosyltransferase 2-like" evidence="1">
    <location>
        <begin position="4"/>
        <end position="158"/>
    </location>
</feature>
<dbReference type="PANTHER" id="PTHR22916">
    <property type="entry name" value="GLYCOSYLTRANSFERASE"/>
    <property type="match status" value="1"/>
</dbReference>
<dbReference type="Gene3D" id="3.90.550.10">
    <property type="entry name" value="Spore Coat Polysaccharide Biosynthesis Protein SpsA, Chain A"/>
    <property type="match status" value="1"/>
</dbReference>
<dbReference type="RefSeq" id="WP_151969985.1">
    <property type="nucleotide sequence ID" value="NZ_AP019860.1"/>
</dbReference>
<dbReference type="GO" id="GO:0016758">
    <property type="term" value="F:hexosyltransferase activity"/>
    <property type="evidence" value="ECO:0007669"/>
    <property type="project" value="UniProtKB-ARBA"/>
</dbReference>
<dbReference type="SUPFAM" id="SSF53448">
    <property type="entry name" value="Nucleotide-diphospho-sugar transferases"/>
    <property type="match status" value="1"/>
</dbReference>
<name>A0A5S9F4K5_UABAM</name>
<dbReference type="Proteomes" id="UP000326354">
    <property type="component" value="Chromosome"/>
</dbReference>
<dbReference type="KEGG" id="uam:UABAM_04279"/>
<reference evidence="2 3" key="1">
    <citation type="submission" date="2019-08" db="EMBL/GenBank/DDBJ databases">
        <title>Complete genome sequence of Candidatus Uab amorphum.</title>
        <authorList>
            <person name="Shiratori T."/>
            <person name="Suzuki S."/>
            <person name="Kakizawa Y."/>
            <person name="Ishida K."/>
        </authorList>
    </citation>
    <scope>NUCLEOTIDE SEQUENCE [LARGE SCALE GENOMIC DNA]</scope>
    <source>
        <strain evidence="2 3">SRT547</strain>
    </source>
</reference>
<proteinExistence type="predicted"/>
<organism evidence="2 3">
    <name type="scientific">Uabimicrobium amorphum</name>
    <dbReference type="NCBI Taxonomy" id="2596890"/>
    <lineage>
        <taxon>Bacteria</taxon>
        <taxon>Pseudomonadati</taxon>
        <taxon>Planctomycetota</taxon>
        <taxon>Candidatus Uabimicrobiia</taxon>
        <taxon>Candidatus Uabimicrobiales</taxon>
        <taxon>Candidatus Uabimicrobiaceae</taxon>
        <taxon>Candidatus Uabimicrobium</taxon>
    </lineage>
</organism>
<gene>
    <name evidence="2" type="ORF">UABAM_04279</name>
</gene>
<dbReference type="PANTHER" id="PTHR22916:SF3">
    <property type="entry name" value="UDP-GLCNAC:BETAGAL BETA-1,3-N-ACETYLGLUCOSAMINYLTRANSFERASE-LIKE PROTEIN 1"/>
    <property type="match status" value="1"/>
</dbReference>
<dbReference type="AlphaFoldDB" id="A0A5S9F4K5"/>
<dbReference type="Pfam" id="PF00535">
    <property type="entry name" value="Glycos_transf_2"/>
    <property type="match status" value="1"/>
</dbReference>
<evidence type="ECO:0000313" key="3">
    <source>
        <dbReference type="Proteomes" id="UP000326354"/>
    </source>
</evidence>
<accession>A0A5S9F4K5</accession>